<evidence type="ECO:0000313" key="7">
    <source>
        <dbReference type="Proteomes" id="UP000472263"/>
    </source>
</evidence>
<keyword evidence="2" id="KW-0809">Transit peptide</keyword>
<feature type="domain" description="Peptidase M16 N-terminal" evidence="4">
    <location>
        <begin position="16"/>
        <end position="155"/>
    </location>
</feature>
<evidence type="ECO:0000259" key="4">
    <source>
        <dbReference type="Pfam" id="PF00675"/>
    </source>
</evidence>
<feature type="domain" description="Peptidase M16 C-terminal" evidence="5">
    <location>
        <begin position="161"/>
        <end position="338"/>
    </location>
</feature>
<dbReference type="PANTHER" id="PTHR11851:SF226">
    <property type="entry name" value="CYTOCHROME B-C1 COMPLEX SUBUNIT 2, MITOCHONDRIAL"/>
    <property type="match status" value="1"/>
</dbReference>
<evidence type="ECO:0000313" key="6">
    <source>
        <dbReference type="Ensembl" id="ENSMMDP00005010636.1"/>
    </source>
</evidence>
<dbReference type="InterPro" id="IPR050361">
    <property type="entry name" value="MPP/UQCRC_Complex"/>
</dbReference>
<dbReference type="InterPro" id="IPR007863">
    <property type="entry name" value="Peptidase_M16_C"/>
</dbReference>
<dbReference type="GO" id="GO:0016020">
    <property type="term" value="C:membrane"/>
    <property type="evidence" value="ECO:0007669"/>
    <property type="project" value="UniProtKB-ARBA"/>
</dbReference>
<keyword evidence="7" id="KW-1185">Reference proteome</keyword>
<reference evidence="6" key="1">
    <citation type="submission" date="2019-06" db="EMBL/GenBank/DDBJ databases">
        <authorList>
            <consortium name="Wellcome Sanger Institute Data Sharing"/>
        </authorList>
    </citation>
    <scope>NUCLEOTIDE SEQUENCE [LARGE SCALE GENOMIC DNA]</scope>
</reference>
<dbReference type="FunFam" id="3.30.830.10:FF:000039">
    <property type="entry name" value="Ubiquinol-cytochrome c reductase core subunit 2"/>
    <property type="match status" value="1"/>
</dbReference>
<proteinExistence type="predicted"/>
<dbReference type="Pfam" id="PF00675">
    <property type="entry name" value="Peptidase_M16"/>
    <property type="match status" value="1"/>
</dbReference>
<dbReference type="AlphaFoldDB" id="A0A667XNM6"/>
<evidence type="ECO:0000256" key="2">
    <source>
        <dbReference type="ARBA" id="ARBA00022946"/>
    </source>
</evidence>
<comment type="subcellular location">
    <subcellularLocation>
        <location evidence="1">Mitochondrion</location>
    </subcellularLocation>
</comment>
<name>A0A667XNM6_9TELE</name>
<dbReference type="PANTHER" id="PTHR11851">
    <property type="entry name" value="METALLOPROTEASE"/>
    <property type="match status" value="1"/>
</dbReference>
<dbReference type="SUPFAM" id="SSF63411">
    <property type="entry name" value="LuxS/MPP-like metallohydrolase"/>
    <property type="match status" value="2"/>
</dbReference>
<dbReference type="GeneTree" id="ENSGT00940000166251"/>
<evidence type="ECO:0000256" key="3">
    <source>
        <dbReference type="ARBA" id="ARBA00023128"/>
    </source>
</evidence>
<dbReference type="InterPro" id="IPR011249">
    <property type="entry name" value="Metalloenz_LuxS/M16"/>
</dbReference>
<dbReference type="GO" id="GO:0005739">
    <property type="term" value="C:mitochondrion"/>
    <property type="evidence" value="ECO:0007669"/>
    <property type="project" value="UniProtKB-SubCell"/>
</dbReference>
<protein>
    <submittedName>
        <fullName evidence="6">Ubiquinol-cytochrome c reductase core protein 2a</fullName>
    </submittedName>
</protein>
<reference evidence="6" key="3">
    <citation type="submission" date="2025-09" db="UniProtKB">
        <authorList>
            <consortium name="Ensembl"/>
        </authorList>
    </citation>
    <scope>IDENTIFICATION</scope>
</reference>
<sequence>PKLTLTLISKLPNGLVVASLENYSPLSSVGVFVKAGSRFETAENQGVSHVLRLAANLTTKGASAFKICRGMEAVGGSLRSVNAVRLPVSHAYTVLDYLVNVTTGQEFRPWEVEDLAPRVKIDKALAQQYPQIGVIEKLHEAAYKNALSNSLYCPDYMVGRVSSAQLQSFVENNFTTGRMALVGLGVKHSVLRQVGEGLLSARSGAGATVTKAVYRGGELRMQNNDGLVHALIVSEGGVTGTAEANAFSVLQRILGAGPHVKRGSNITSKLSQGIAKATTQPFDATAFNASYSDSGLFGVYTIAQANSAGEVIKAAIAQVTGVADGKVSEADITRAKNQVKAEYLMSMESSESVLDEIGSQALATGAYKAPQAVLQDIDAVTHADVVKAAKKFVDGKKSMAASGHLINTPFVDEV</sequence>
<organism evidence="6 7">
    <name type="scientific">Myripristis murdjan</name>
    <name type="common">pinecone soldierfish</name>
    <dbReference type="NCBI Taxonomy" id="586833"/>
    <lineage>
        <taxon>Eukaryota</taxon>
        <taxon>Metazoa</taxon>
        <taxon>Chordata</taxon>
        <taxon>Craniata</taxon>
        <taxon>Vertebrata</taxon>
        <taxon>Euteleostomi</taxon>
        <taxon>Actinopterygii</taxon>
        <taxon>Neopterygii</taxon>
        <taxon>Teleostei</taxon>
        <taxon>Neoteleostei</taxon>
        <taxon>Acanthomorphata</taxon>
        <taxon>Holocentriformes</taxon>
        <taxon>Holocentridae</taxon>
        <taxon>Myripristis</taxon>
    </lineage>
</organism>
<accession>A0A667XNM6</accession>
<dbReference type="InterPro" id="IPR011765">
    <property type="entry name" value="Pept_M16_N"/>
</dbReference>
<dbReference type="GO" id="GO:0046872">
    <property type="term" value="F:metal ion binding"/>
    <property type="evidence" value="ECO:0007669"/>
    <property type="project" value="InterPro"/>
</dbReference>
<dbReference type="Ensembl" id="ENSMMDT00005010953.1">
    <property type="protein sequence ID" value="ENSMMDP00005010636.1"/>
    <property type="gene ID" value="ENSMMDG00005004394.1"/>
</dbReference>
<reference evidence="6" key="2">
    <citation type="submission" date="2025-08" db="UniProtKB">
        <authorList>
            <consortium name="Ensembl"/>
        </authorList>
    </citation>
    <scope>IDENTIFICATION</scope>
</reference>
<gene>
    <name evidence="6" type="primary">LOC115364262</name>
</gene>
<evidence type="ECO:0000259" key="5">
    <source>
        <dbReference type="Pfam" id="PF05193"/>
    </source>
</evidence>
<evidence type="ECO:0000256" key="1">
    <source>
        <dbReference type="ARBA" id="ARBA00004173"/>
    </source>
</evidence>
<dbReference type="Gene3D" id="3.30.830.10">
    <property type="entry name" value="Metalloenzyme, LuxS/M16 peptidase-like"/>
    <property type="match status" value="2"/>
</dbReference>
<dbReference type="Pfam" id="PF05193">
    <property type="entry name" value="Peptidase_M16_C"/>
    <property type="match status" value="1"/>
</dbReference>
<dbReference type="Proteomes" id="UP000472263">
    <property type="component" value="Chromosome 8"/>
</dbReference>
<dbReference type="FunFam" id="3.30.830.10:FF:000021">
    <property type="entry name" value="Cytochrome b-c1 complex subunit 2"/>
    <property type="match status" value="1"/>
</dbReference>
<keyword evidence="3" id="KW-0496">Mitochondrion</keyword>